<gene>
    <name evidence="7" type="ORF">LCGC14_1312950</name>
</gene>
<keyword evidence="2 5" id="KW-0812">Transmembrane</keyword>
<evidence type="ECO:0000256" key="5">
    <source>
        <dbReference type="SAM" id="Phobius"/>
    </source>
</evidence>
<evidence type="ECO:0000256" key="1">
    <source>
        <dbReference type="ARBA" id="ARBA00004141"/>
    </source>
</evidence>
<feature type="domain" description="Sodium/calcium exchanger membrane region" evidence="6">
    <location>
        <begin position="4"/>
        <end position="152"/>
    </location>
</feature>
<feature type="transmembrane region" description="Helical" evidence="5">
    <location>
        <begin position="135"/>
        <end position="156"/>
    </location>
</feature>
<keyword evidence="4 5" id="KW-0472">Membrane</keyword>
<dbReference type="GO" id="GO:0005262">
    <property type="term" value="F:calcium channel activity"/>
    <property type="evidence" value="ECO:0007669"/>
    <property type="project" value="TreeGrafter"/>
</dbReference>
<comment type="subcellular location">
    <subcellularLocation>
        <location evidence="1">Membrane</location>
        <topology evidence="1">Multi-pass membrane protein</topology>
    </subcellularLocation>
</comment>
<dbReference type="GO" id="GO:0006874">
    <property type="term" value="P:intracellular calcium ion homeostasis"/>
    <property type="evidence" value="ECO:0007669"/>
    <property type="project" value="TreeGrafter"/>
</dbReference>
<dbReference type="EMBL" id="LAZR01007765">
    <property type="protein sequence ID" value="KKM83090.1"/>
    <property type="molecule type" value="Genomic_DNA"/>
</dbReference>
<evidence type="ECO:0000259" key="6">
    <source>
        <dbReference type="Pfam" id="PF01699"/>
    </source>
</evidence>
<dbReference type="Gene3D" id="1.20.1420.30">
    <property type="entry name" value="NCX, central ion-binding region"/>
    <property type="match status" value="1"/>
</dbReference>
<feature type="transmembrane region" description="Helical" evidence="5">
    <location>
        <begin position="215"/>
        <end position="236"/>
    </location>
</feature>
<feature type="transmembrane region" description="Helical" evidence="5">
    <location>
        <begin position="37"/>
        <end position="63"/>
    </location>
</feature>
<feature type="domain" description="Sodium/calcium exchanger membrane region" evidence="6">
    <location>
        <begin position="184"/>
        <end position="331"/>
    </location>
</feature>
<dbReference type="GO" id="GO:0008273">
    <property type="term" value="F:calcium, potassium:sodium antiporter activity"/>
    <property type="evidence" value="ECO:0007669"/>
    <property type="project" value="TreeGrafter"/>
</dbReference>
<dbReference type="GO" id="GO:0005886">
    <property type="term" value="C:plasma membrane"/>
    <property type="evidence" value="ECO:0007669"/>
    <property type="project" value="TreeGrafter"/>
</dbReference>
<feature type="transmembrane region" description="Helical" evidence="5">
    <location>
        <begin position="69"/>
        <end position="90"/>
    </location>
</feature>
<feature type="transmembrane region" description="Helical" evidence="5">
    <location>
        <begin position="102"/>
        <end position="123"/>
    </location>
</feature>
<organism evidence="7">
    <name type="scientific">marine sediment metagenome</name>
    <dbReference type="NCBI Taxonomy" id="412755"/>
    <lineage>
        <taxon>unclassified sequences</taxon>
        <taxon>metagenomes</taxon>
        <taxon>ecological metagenomes</taxon>
    </lineage>
</organism>
<protein>
    <recommendedName>
        <fullName evidence="6">Sodium/calcium exchanger membrane region domain-containing protein</fullName>
    </recommendedName>
</protein>
<accession>A0A0F9N2R7</accession>
<dbReference type="InterPro" id="IPR004481">
    <property type="entry name" value="K/Na/Ca-exchanger"/>
</dbReference>
<dbReference type="InterPro" id="IPR004837">
    <property type="entry name" value="NaCa_Exmemb"/>
</dbReference>
<feature type="transmembrane region" description="Helical" evidence="5">
    <location>
        <begin position="248"/>
        <end position="270"/>
    </location>
</feature>
<reference evidence="7" key="1">
    <citation type="journal article" date="2015" name="Nature">
        <title>Complex archaea that bridge the gap between prokaryotes and eukaryotes.</title>
        <authorList>
            <person name="Spang A."/>
            <person name="Saw J.H."/>
            <person name="Jorgensen S.L."/>
            <person name="Zaremba-Niedzwiedzka K."/>
            <person name="Martijn J."/>
            <person name="Lind A.E."/>
            <person name="van Eijk R."/>
            <person name="Schleper C."/>
            <person name="Guy L."/>
            <person name="Ettema T.J."/>
        </authorList>
    </citation>
    <scope>NUCLEOTIDE SEQUENCE</scope>
</reference>
<evidence type="ECO:0000256" key="4">
    <source>
        <dbReference type="ARBA" id="ARBA00023136"/>
    </source>
</evidence>
<feature type="transmembrane region" description="Helical" evidence="5">
    <location>
        <begin position="285"/>
        <end position="304"/>
    </location>
</feature>
<comment type="caution">
    <text evidence="7">The sequence shown here is derived from an EMBL/GenBank/DDBJ whole genome shotgun (WGS) entry which is preliminary data.</text>
</comment>
<evidence type="ECO:0000256" key="2">
    <source>
        <dbReference type="ARBA" id="ARBA00022692"/>
    </source>
</evidence>
<dbReference type="InterPro" id="IPR044880">
    <property type="entry name" value="NCX_ion-bd_dom_sf"/>
</dbReference>
<dbReference type="PANTHER" id="PTHR10846">
    <property type="entry name" value="SODIUM/POTASSIUM/CALCIUM EXCHANGER"/>
    <property type="match status" value="1"/>
</dbReference>
<feature type="transmembrane region" description="Helical" evidence="5">
    <location>
        <begin position="177"/>
        <end position="203"/>
    </location>
</feature>
<feature type="transmembrane region" description="Helical" evidence="5">
    <location>
        <begin position="316"/>
        <end position="334"/>
    </location>
</feature>
<evidence type="ECO:0000313" key="7">
    <source>
        <dbReference type="EMBL" id="KKM83090.1"/>
    </source>
</evidence>
<proteinExistence type="predicted"/>
<dbReference type="AlphaFoldDB" id="A0A0F9N2R7"/>
<evidence type="ECO:0000256" key="3">
    <source>
        <dbReference type="ARBA" id="ARBA00022989"/>
    </source>
</evidence>
<keyword evidence="3 5" id="KW-1133">Transmembrane helix</keyword>
<dbReference type="Pfam" id="PF01699">
    <property type="entry name" value="Na_Ca_ex"/>
    <property type="match status" value="2"/>
</dbReference>
<dbReference type="PANTHER" id="PTHR10846:SF8">
    <property type="entry name" value="INNER MEMBRANE PROTEIN YRBG"/>
    <property type="match status" value="1"/>
</dbReference>
<name>A0A0F9N2R7_9ZZZZ</name>
<sequence length="336" mass="36519">MFIWLKFLICGASILYVGYKLSYYGDVISEKTNLSRGLMGFVFLSLATTLPEMVTSVSAITIAQSPDLAAGNIFGSIVMNIMFIALLDLLQGKGSLLHTIKASHILYGGLGIIAMAVATFSIILRHEFAGNLGLFNFGLDSLILIIIYAIGLKLIFGQDKKIRLEEKDPLKPSSTYPGIRLSSAITLFSLCFIVIVFLGVWLASIGEEIVIAMNWNEALVGTVFLALATSLPELVVSISSLKFGADMAVGNILGANFLDIMIVPVCDIFFRQGEFLSYVTSKHTITLMLGIILTGIVVIGLIYRSRRSFLKLGWDAIAMLATFVVGGYFLILIMKG</sequence>